<organism evidence="1 2">
    <name type="scientific">Flavobacterium cyanobacteriorum</name>
    <dbReference type="NCBI Taxonomy" id="2022802"/>
    <lineage>
        <taxon>Bacteria</taxon>
        <taxon>Pseudomonadati</taxon>
        <taxon>Bacteroidota</taxon>
        <taxon>Flavobacteriia</taxon>
        <taxon>Flavobacteriales</taxon>
        <taxon>Flavobacteriaceae</taxon>
        <taxon>Flavobacterium</taxon>
    </lineage>
</organism>
<dbReference type="AlphaFoldDB" id="A0A255Z7M5"/>
<dbReference type="Proteomes" id="UP000216605">
    <property type="component" value="Unassembled WGS sequence"/>
</dbReference>
<dbReference type="Gene3D" id="2.60.40.1930">
    <property type="match status" value="1"/>
</dbReference>
<gene>
    <name evidence="1" type="ORF">CHU92_09135</name>
</gene>
<dbReference type="EMBL" id="NOXV01000264">
    <property type="protein sequence ID" value="OYQ36904.1"/>
    <property type="molecule type" value="Genomic_DNA"/>
</dbReference>
<proteinExistence type="predicted"/>
<keyword evidence="2" id="KW-1185">Reference proteome</keyword>
<protein>
    <recommendedName>
        <fullName evidence="3">TonB-dependent receptor plug domain-containing protein</fullName>
    </recommendedName>
</protein>
<comment type="caution">
    <text evidence="1">The sequence shown here is derived from an EMBL/GenBank/DDBJ whole genome shotgun (WGS) entry which is preliminary data.</text>
</comment>
<name>A0A255Z7M5_9FLAO</name>
<accession>A0A255Z7M5</accession>
<evidence type="ECO:0000313" key="2">
    <source>
        <dbReference type="Proteomes" id="UP000216605"/>
    </source>
</evidence>
<sequence>MSHSQEQEQGPAKIASLLNQYFFLQKEVIHVHLNKDIFVNNEDIWFKGYVLQRKTGKPFLSTTNVYGALLDSDGNIIAKHLFYCNKGSFAGNFQLNPKYKSGKYYLQFYTNWMNNFSEDESSVYEVIIVNPSEGNPFAGTPDPGAVNISFYPEGGTIIKDATNIIGVKITGCGGSVPNVASLDIVDPKGEVLKKVPLTKLGYGRFDLAGNTEGIKAVVTLNGSTYEQVLPQAQVMGASLEVNNYGISGKTIIKTKLSQSAIQKQAGKKLFLVIHQDEKALIYNLNPALAAQELAVANDQLLEGVNTIRVIDETMEQLAERLIFKQRDKKPIVTISGKKINSDLVELTGTAGATLVDMSISVLPQNTNALTGGTDMARDFFINPYLQSRPVISRNLFDDNSKAKMYELDIFMLCQKSKNRWYDIVKNPPTDTYKFDIGIGMKAAIKTPIKDKKNARIRFISTDDYISKALEINDSNELIVDHLIATDSSVVSFKLLVNGKRPEDIIIEPTFYNNKRTFNKMFKPQKQECRYINNEGVATDLPRTFEDVIELDEVKIDKDQSELKYKRKSGNAQLRGFKITEQDASSFFYILDFINFQGFEVQKNNGRVTIYSGRAIISLSGQRSTPLVFYNGMQLTTLDDLLYVQTSDVEEIYLNANAPVPSIDARSGIIKIYMKKELYQQKKNEQKLIYVTDGFSSYKKFKRPNYSSYSDKGFADFGTIHWDGRIVTDTGGNFKVNYPFSPSTTLKLLIEGINPEGVYISEVRTLTLQ</sequence>
<reference evidence="1 2" key="1">
    <citation type="submission" date="2017-07" db="EMBL/GenBank/DDBJ databases">
        <title>Flavobacterium cyanobacteriorum sp. nov., isolated from cyanobacterial aggregates in a eutrophic lake.</title>
        <authorList>
            <person name="Cai H."/>
        </authorList>
    </citation>
    <scope>NUCLEOTIDE SEQUENCE [LARGE SCALE GENOMIC DNA]</scope>
    <source>
        <strain evidence="1 2">TH021</strain>
    </source>
</reference>
<evidence type="ECO:0008006" key="3">
    <source>
        <dbReference type="Google" id="ProtNLM"/>
    </source>
</evidence>
<evidence type="ECO:0000313" key="1">
    <source>
        <dbReference type="EMBL" id="OYQ36904.1"/>
    </source>
</evidence>